<organism evidence="3">
    <name type="scientific">Mycobacterium xenopi 4042</name>
    <dbReference type="NCBI Taxonomy" id="1299334"/>
    <lineage>
        <taxon>Bacteria</taxon>
        <taxon>Bacillati</taxon>
        <taxon>Actinomycetota</taxon>
        <taxon>Actinomycetes</taxon>
        <taxon>Mycobacteriales</taxon>
        <taxon>Mycobacteriaceae</taxon>
        <taxon>Mycobacterium</taxon>
    </lineage>
</organism>
<dbReference type="AlphaFoldDB" id="X8DEM4"/>
<dbReference type="EMBL" id="JAOB01000023">
    <property type="protein sequence ID" value="EUA65935.1"/>
    <property type="molecule type" value="Genomic_DNA"/>
</dbReference>
<evidence type="ECO:0000313" key="1">
    <source>
        <dbReference type="EMBL" id="EUA30721.1"/>
    </source>
</evidence>
<proteinExistence type="predicted"/>
<evidence type="ECO:0000313" key="2">
    <source>
        <dbReference type="EMBL" id="EUA44135.1"/>
    </source>
</evidence>
<accession>X8DEM4</accession>
<name>X8DEM4_MYCXE</name>
<comment type="caution">
    <text evidence="3">The sequence shown here is derived from an EMBL/GenBank/DDBJ whole genome shotgun (WGS) entry which is preliminary data.</text>
</comment>
<protein>
    <submittedName>
        <fullName evidence="3">Uncharacterized protein</fullName>
    </submittedName>
</protein>
<dbReference type="EMBL" id="JAOB01000037">
    <property type="protein sequence ID" value="EUA44135.1"/>
    <property type="molecule type" value="Genomic_DNA"/>
</dbReference>
<evidence type="ECO:0000313" key="3">
    <source>
        <dbReference type="EMBL" id="EUA65935.1"/>
    </source>
</evidence>
<sequence length="38" mass="4062">MGVRGGQAIIQRLDSVGAEPRNAQSESFLTGGYRINLV</sequence>
<reference evidence="3" key="1">
    <citation type="submission" date="2014-01" db="EMBL/GenBank/DDBJ databases">
        <authorList>
            <person name="Brown-Elliot B."/>
            <person name="Wallace R."/>
            <person name="Lenaerts A."/>
            <person name="Ordway D."/>
            <person name="DeGroote M.A."/>
            <person name="Parker T."/>
            <person name="Sizemore C."/>
            <person name="Tallon L.J."/>
            <person name="Sadzewicz L.K."/>
            <person name="Sengamalay N."/>
            <person name="Fraser C.M."/>
            <person name="Hine E."/>
            <person name="Shefchek K.A."/>
            <person name="Das S.P."/>
            <person name="Tettelin H."/>
        </authorList>
    </citation>
    <scope>NUCLEOTIDE SEQUENCE [LARGE SCALE GENOMIC DNA]</scope>
    <source>
        <strain evidence="3">4042</strain>
    </source>
</reference>
<dbReference type="EMBL" id="JAOB01000060">
    <property type="protein sequence ID" value="EUA30721.1"/>
    <property type="molecule type" value="Genomic_DNA"/>
</dbReference>
<gene>
    <name evidence="3" type="ORF">I553_0050</name>
    <name evidence="2" type="ORF">I553_0073</name>
    <name evidence="1" type="ORF">I553_4978</name>
</gene>